<keyword evidence="2" id="KW-1185">Reference proteome</keyword>
<dbReference type="AlphaFoldDB" id="A0A813FIW2"/>
<accession>A0A813FIW2</accession>
<sequence length="493" mass="53984">MCWLLPELIKFGAIEPKYAEECKDEVTPGTSTFDVELMNKEGLSLPDGNPCKKIAGKWAVSEEPPQHTGFSRGNSQSHGPPIVTHEGEGSAWSTHGYDGSDTEWGAGTTYDSTIGCSGREISRDMKAADWAHAHDTVDGVMDITHALYTLPCALAPDGEFAPMGFGLSFSSGDICESILDRVLTGAKFINSQVSIENSLQWAKDDTADCNSLQNFYARTFCDLHCLRDTVKTGDTAILKSLEGAVDVMGKNTDALLEHYSANLQDSIDGLKETTGSSLLEDAQTMRKKMDGMFLEMSQMLSTEVMRSSRSTASRALDHFSALFDDSQGFQGGNASTLMPLLFQETENLHSVISLASSDRPSSAAQVASRSASLLGEMQKTFKARVHVIGVYHTLAQDAKASQSSLTTMARQAVTSADVLDEVRHESTLSFLLDLDRTWWALREHLDSYIEKTGEQTKAYKSSFMLLDSYTAAFFDVCCCCWCCYYCCCFIVVV</sequence>
<reference evidence="1" key="1">
    <citation type="submission" date="2021-02" db="EMBL/GenBank/DDBJ databases">
        <authorList>
            <person name="Dougan E. K."/>
            <person name="Rhodes N."/>
            <person name="Thang M."/>
            <person name="Chan C."/>
        </authorList>
    </citation>
    <scope>NUCLEOTIDE SEQUENCE</scope>
</reference>
<feature type="non-terminal residue" evidence="1">
    <location>
        <position position="1"/>
    </location>
</feature>
<evidence type="ECO:0000313" key="2">
    <source>
        <dbReference type="Proteomes" id="UP000654075"/>
    </source>
</evidence>
<evidence type="ECO:0000313" key="1">
    <source>
        <dbReference type="EMBL" id="CAE8610308.1"/>
    </source>
</evidence>
<dbReference type="Proteomes" id="UP000654075">
    <property type="component" value="Unassembled WGS sequence"/>
</dbReference>
<dbReference type="EMBL" id="CAJNNV010024618">
    <property type="protein sequence ID" value="CAE8610308.1"/>
    <property type="molecule type" value="Genomic_DNA"/>
</dbReference>
<proteinExistence type="predicted"/>
<organism evidence="1 2">
    <name type="scientific">Polarella glacialis</name>
    <name type="common">Dinoflagellate</name>
    <dbReference type="NCBI Taxonomy" id="89957"/>
    <lineage>
        <taxon>Eukaryota</taxon>
        <taxon>Sar</taxon>
        <taxon>Alveolata</taxon>
        <taxon>Dinophyceae</taxon>
        <taxon>Suessiales</taxon>
        <taxon>Suessiaceae</taxon>
        <taxon>Polarella</taxon>
    </lineage>
</organism>
<name>A0A813FIW2_POLGL</name>
<gene>
    <name evidence="1" type="ORF">PGLA1383_LOCUS28134</name>
</gene>
<protein>
    <submittedName>
        <fullName evidence="1">Uncharacterized protein</fullName>
    </submittedName>
</protein>
<dbReference type="OrthoDB" id="431328at2759"/>
<comment type="caution">
    <text evidence="1">The sequence shown here is derived from an EMBL/GenBank/DDBJ whole genome shotgun (WGS) entry which is preliminary data.</text>
</comment>